<dbReference type="AlphaFoldDB" id="A0A433TUG6"/>
<evidence type="ECO:0000256" key="1">
    <source>
        <dbReference type="ARBA" id="ARBA00022737"/>
    </source>
</evidence>
<dbReference type="PANTHER" id="PTHR24171">
    <property type="entry name" value="ANKYRIN REPEAT DOMAIN-CONTAINING PROTEIN 39-RELATED"/>
    <property type="match status" value="1"/>
</dbReference>
<protein>
    <submittedName>
        <fullName evidence="4">Uncharacterized protein</fullName>
    </submittedName>
</protein>
<evidence type="ECO:0000256" key="2">
    <source>
        <dbReference type="ARBA" id="ARBA00023043"/>
    </source>
</evidence>
<dbReference type="GO" id="GO:0070531">
    <property type="term" value="C:BRCA1-A complex"/>
    <property type="evidence" value="ECO:0007669"/>
    <property type="project" value="TreeGrafter"/>
</dbReference>
<dbReference type="Proteomes" id="UP000271974">
    <property type="component" value="Unassembled WGS sequence"/>
</dbReference>
<dbReference type="SMART" id="SM00248">
    <property type="entry name" value="ANK"/>
    <property type="match status" value="2"/>
</dbReference>
<evidence type="ECO:0000313" key="4">
    <source>
        <dbReference type="EMBL" id="RUS85212.1"/>
    </source>
</evidence>
<dbReference type="EMBL" id="RQTK01000178">
    <property type="protein sequence ID" value="RUS85212.1"/>
    <property type="molecule type" value="Genomic_DNA"/>
</dbReference>
<dbReference type="PANTHER" id="PTHR24171:SF8">
    <property type="entry name" value="BRCA1-ASSOCIATED RING DOMAIN PROTEIN 1"/>
    <property type="match status" value="1"/>
</dbReference>
<name>A0A433TUG6_ELYCH</name>
<dbReference type="InterPro" id="IPR036770">
    <property type="entry name" value="Ankyrin_rpt-contain_sf"/>
</dbReference>
<dbReference type="Gene3D" id="1.25.40.20">
    <property type="entry name" value="Ankyrin repeat-containing domain"/>
    <property type="match status" value="2"/>
</dbReference>
<feature type="repeat" description="ANK" evidence="3">
    <location>
        <begin position="74"/>
        <end position="106"/>
    </location>
</feature>
<feature type="non-terminal residue" evidence="4">
    <location>
        <position position="187"/>
    </location>
</feature>
<evidence type="ECO:0000256" key="3">
    <source>
        <dbReference type="PROSITE-ProRule" id="PRU00023"/>
    </source>
</evidence>
<gene>
    <name evidence="4" type="ORF">EGW08_007038</name>
</gene>
<dbReference type="GO" id="GO:0004842">
    <property type="term" value="F:ubiquitin-protein transferase activity"/>
    <property type="evidence" value="ECO:0007669"/>
    <property type="project" value="TreeGrafter"/>
</dbReference>
<feature type="repeat" description="ANK" evidence="3">
    <location>
        <begin position="41"/>
        <end position="73"/>
    </location>
</feature>
<dbReference type="PROSITE" id="PS50088">
    <property type="entry name" value="ANK_REPEAT"/>
    <property type="match status" value="2"/>
</dbReference>
<dbReference type="InterPro" id="IPR002110">
    <property type="entry name" value="Ankyrin_rpt"/>
</dbReference>
<dbReference type="GO" id="GO:0085020">
    <property type="term" value="P:protein K6-linked ubiquitination"/>
    <property type="evidence" value="ECO:0007669"/>
    <property type="project" value="TreeGrafter"/>
</dbReference>
<dbReference type="OrthoDB" id="432281at2759"/>
<dbReference type="Pfam" id="PF12796">
    <property type="entry name" value="Ank_2"/>
    <property type="match status" value="1"/>
</dbReference>
<dbReference type="SUPFAM" id="SSF48403">
    <property type="entry name" value="Ankyrin repeat"/>
    <property type="match status" value="1"/>
</dbReference>
<organism evidence="4 5">
    <name type="scientific">Elysia chlorotica</name>
    <name type="common">Eastern emerald elysia</name>
    <name type="synonym">Sea slug</name>
    <dbReference type="NCBI Taxonomy" id="188477"/>
    <lineage>
        <taxon>Eukaryota</taxon>
        <taxon>Metazoa</taxon>
        <taxon>Spiralia</taxon>
        <taxon>Lophotrochozoa</taxon>
        <taxon>Mollusca</taxon>
        <taxon>Gastropoda</taxon>
        <taxon>Heterobranchia</taxon>
        <taxon>Euthyneura</taxon>
        <taxon>Panpulmonata</taxon>
        <taxon>Sacoglossa</taxon>
        <taxon>Placobranchoidea</taxon>
        <taxon>Plakobranchidae</taxon>
        <taxon>Elysia</taxon>
    </lineage>
</organism>
<evidence type="ECO:0000313" key="5">
    <source>
        <dbReference type="Proteomes" id="UP000271974"/>
    </source>
</evidence>
<reference evidence="4 5" key="1">
    <citation type="submission" date="2019-01" db="EMBL/GenBank/DDBJ databases">
        <title>A draft genome assembly of the solar-powered sea slug Elysia chlorotica.</title>
        <authorList>
            <person name="Cai H."/>
            <person name="Li Q."/>
            <person name="Fang X."/>
            <person name="Li J."/>
            <person name="Curtis N.E."/>
            <person name="Altenburger A."/>
            <person name="Shibata T."/>
            <person name="Feng M."/>
            <person name="Maeda T."/>
            <person name="Schwartz J.A."/>
            <person name="Shigenobu S."/>
            <person name="Lundholm N."/>
            <person name="Nishiyama T."/>
            <person name="Yang H."/>
            <person name="Hasebe M."/>
            <person name="Li S."/>
            <person name="Pierce S.K."/>
            <person name="Wang J."/>
        </authorList>
    </citation>
    <scope>NUCLEOTIDE SEQUENCE [LARGE SCALE GENOMIC DNA]</scope>
    <source>
        <strain evidence="4">EC2010</strain>
        <tissue evidence="4">Whole organism of an adult</tissue>
    </source>
</reference>
<dbReference type="STRING" id="188477.A0A433TUG6"/>
<dbReference type="GO" id="GO:0031436">
    <property type="term" value="C:BRCA1-BARD1 complex"/>
    <property type="evidence" value="ECO:0007669"/>
    <property type="project" value="TreeGrafter"/>
</dbReference>
<keyword evidence="1" id="KW-0677">Repeat</keyword>
<keyword evidence="5" id="KW-1185">Reference proteome</keyword>
<keyword evidence="2 3" id="KW-0040">ANK repeat</keyword>
<accession>A0A433TUG6</accession>
<sequence>MAGAMFEEKHTRISKAIKSNNVHELRSALKDDEDPHHTDRKGNTYLHYVCTMHRPCIFHILVTTGINVNAKNRHGNTALHVTALQNDCSHVGDLLAAGIDCTIRNKMGKTAVEIETKNKFWKTVYDKYQGKQTLRQYAASRKFHDLVFHLDKHKHTMGGIYAILEGDTEKAAQFLLHSKCNVNLLNY</sequence>
<comment type="caution">
    <text evidence="4">The sequence shown here is derived from an EMBL/GenBank/DDBJ whole genome shotgun (WGS) entry which is preliminary data.</text>
</comment>
<proteinExistence type="predicted"/>